<dbReference type="RefSeq" id="WP_006966206.1">
    <property type="nucleotide sequence ID" value="NZ_APJX01000005.1"/>
</dbReference>
<dbReference type="PANTHER" id="PTHR13812">
    <property type="entry name" value="KETIMINE REDUCTASE MU-CRYSTALLIN"/>
    <property type="match status" value="1"/>
</dbReference>
<dbReference type="PIRSF" id="PIRSF001439">
    <property type="entry name" value="CryM"/>
    <property type="match status" value="1"/>
</dbReference>
<dbReference type="AlphaFoldDB" id="S0FWL5"/>
<dbReference type="Pfam" id="PF02423">
    <property type="entry name" value="OCD_Mu_crystall"/>
    <property type="match status" value="1"/>
</dbReference>
<dbReference type="InterPro" id="IPR003462">
    <property type="entry name" value="ODC_Mu_crystall"/>
</dbReference>
<accession>S0FWL5</accession>
<dbReference type="InterPro" id="IPR023401">
    <property type="entry name" value="ODC_N"/>
</dbReference>
<dbReference type="GO" id="GO:0005737">
    <property type="term" value="C:cytoplasm"/>
    <property type="evidence" value="ECO:0007669"/>
    <property type="project" value="TreeGrafter"/>
</dbReference>
<name>S0FWL5_9BACT</name>
<evidence type="ECO:0000313" key="1">
    <source>
        <dbReference type="EMBL" id="EMS79105.1"/>
    </source>
</evidence>
<dbReference type="EC" id="4.3.1.12" evidence="1"/>
<reference evidence="1 2" key="1">
    <citation type="journal article" date="2013" name="Genome Announc.">
        <title>Draft Genome Sequence of Desulfotignum phosphitoxidans DSM 13687 Strain FiPS-3.</title>
        <authorList>
            <person name="Poehlein A."/>
            <person name="Daniel R."/>
            <person name="Simeonova D.D."/>
        </authorList>
    </citation>
    <scope>NUCLEOTIDE SEQUENCE [LARGE SCALE GENOMIC DNA]</scope>
    <source>
        <strain evidence="1 2">DSM 13687</strain>
    </source>
</reference>
<organism evidence="1 2">
    <name type="scientific">Desulfotignum phosphitoxidans DSM 13687</name>
    <dbReference type="NCBI Taxonomy" id="1286635"/>
    <lineage>
        <taxon>Bacteria</taxon>
        <taxon>Pseudomonadati</taxon>
        <taxon>Thermodesulfobacteriota</taxon>
        <taxon>Desulfobacteria</taxon>
        <taxon>Desulfobacterales</taxon>
        <taxon>Desulfobacteraceae</taxon>
        <taxon>Desulfotignum</taxon>
    </lineage>
</organism>
<dbReference type="Proteomes" id="UP000014216">
    <property type="component" value="Unassembled WGS sequence"/>
</dbReference>
<sequence>MRFFNQETIDRVPYDVIQKAVEQAYLMQSAQKFLMPDRIHVPQKENTLLLMPCFGDAYMATKLVTVFPKAPESGFPVVNGMVILADTHTGQPLAILDGAALTARRTGAVGGLATACLSPDSVHTAGVIGAGVQGRSQAAFLLFNRQIDTLWVWDVNPVAADKMTLEIQAAWPKVTCRVAKSARDLMTRSQVVIAATTSTKPVFDAGVSEILGKTFISIGSFTPQMKEFPDAVIKGADAVYVDTLFATEESGDICQPLENKVVSREKILAFASVVQQPVDPSGGTVFFKSVGMALFDLTVAAAVLEWGIQENQGQTLSM</sequence>
<gene>
    <name evidence="1" type="primary">ocd</name>
    <name evidence="1" type="ORF">Dpo_5c00270</name>
</gene>
<proteinExistence type="predicted"/>
<dbReference type="GO" id="GO:0008473">
    <property type="term" value="F:ornithine cyclodeaminase activity"/>
    <property type="evidence" value="ECO:0007669"/>
    <property type="project" value="UniProtKB-EC"/>
</dbReference>
<dbReference type="PANTHER" id="PTHR13812:SF19">
    <property type="entry name" value="KETIMINE REDUCTASE MU-CRYSTALLIN"/>
    <property type="match status" value="1"/>
</dbReference>
<protein>
    <submittedName>
        <fullName evidence="1">Ornithine cyclodeaminase Ocd</fullName>
        <ecNumber evidence="1">4.3.1.12</ecNumber>
    </submittedName>
</protein>
<dbReference type="SUPFAM" id="SSF51735">
    <property type="entry name" value="NAD(P)-binding Rossmann-fold domains"/>
    <property type="match status" value="1"/>
</dbReference>
<evidence type="ECO:0000313" key="2">
    <source>
        <dbReference type="Proteomes" id="UP000014216"/>
    </source>
</evidence>
<keyword evidence="2" id="KW-1185">Reference proteome</keyword>
<dbReference type="OrthoDB" id="5495968at2"/>
<dbReference type="InterPro" id="IPR036291">
    <property type="entry name" value="NAD(P)-bd_dom_sf"/>
</dbReference>
<comment type="caution">
    <text evidence="1">The sequence shown here is derived from an EMBL/GenBank/DDBJ whole genome shotgun (WGS) entry which is preliminary data.</text>
</comment>
<dbReference type="Gene3D" id="3.30.1780.10">
    <property type="entry name" value="ornithine cyclodeaminase, domain 1"/>
    <property type="match status" value="1"/>
</dbReference>
<dbReference type="Gene3D" id="3.40.50.720">
    <property type="entry name" value="NAD(P)-binding Rossmann-like Domain"/>
    <property type="match status" value="1"/>
</dbReference>
<keyword evidence="1" id="KW-0456">Lyase</keyword>
<dbReference type="EMBL" id="APJX01000005">
    <property type="protein sequence ID" value="EMS79105.1"/>
    <property type="molecule type" value="Genomic_DNA"/>
</dbReference>